<dbReference type="PROSITE" id="PS50883">
    <property type="entry name" value="EAL"/>
    <property type="match status" value="1"/>
</dbReference>
<evidence type="ECO:0000259" key="2">
    <source>
        <dbReference type="PROSITE" id="PS50883"/>
    </source>
</evidence>
<dbReference type="Pfam" id="PF00563">
    <property type="entry name" value="EAL"/>
    <property type="match status" value="1"/>
</dbReference>
<keyword evidence="3" id="KW-0614">Plasmid</keyword>
<dbReference type="GO" id="GO:0071111">
    <property type="term" value="F:cyclic-guanylate-specific phosphodiesterase activity"/>
    <property type="evidence" value="ECO:0007669"/>
    <property type="project" value="InterPro"/>
</dbReference>
<feature type="transmembrane region" description="Helical" evidence="1">
    <location>
        <begin position="91"/>
        <end position="111"/>
    </location>
</feature>
<reference evidence="3 4" key="1">
    <citation type="submission" date="2018-09" db="EMBL/GenBank/DDBJ databases">
        <title>Complete genome sequence of Euzebya sp. DY32-46 isolated from seawater of Pacific Ocean.</title>
        <authorList>
            <person name="Xu L."/>
            <person name="Wu Y.-H."/>
            <person name="Xu X.-W."/>
        </authorList>
    </citation>
    <scope>NUCLEOTIDE SEQUENCE [LARGE SCALE GENOMIC DNA]</scope>
    <source>
        <strain evidence="3 4">DY32-46</strain>
        <plasmid evidence="4">pedy32-46i</plasmid>
    </source>
</reference>
<gene>
    <name evidence="3" type="ORF">DVS28_b0499</name>
</gene>
<organism evidence="3 4">
    <name type="scientific">Euzebya pacifica</name>
    <dbReference type="NCBI Taxonomy" id="1608957"/>
    <lineage>
        <taxon>Bacteria</taxon>
        <taxon>Bacillati</taxon>
        <taxon>Actinomycetota</taxon>
        <taxon>Nitriliruptoria</taxon>
        <taxon>Euzebyales</taxon>
    </lineage>
</organism>
<keyword evidence="1" id="KW-0472">Membrane</keyword>
<evidence type="ECO:0000256" key="1">
    <source>
        <dbReference type="SAM" id="Phobius"/>
    </source>
</evidence>
<dbReference type="SUPFAM" id="SSF141868">
    <property type="entry name" value="EAL domain-like"/>
    <property type="match status" value="1"/>
</dbReference>
<dbReference type="KEGG" id="euz:DVS28_b0499"/>
<feature type="transmembrane region" description="Helical" evidence="1">
    <location>
        <begin position="118"/>
        <end position="137"/>
    </location>
</feature>
<feature type="transmembrane region" description="Helical" evidence="1">
    <location>
        <begin position="34"/>
        <end position="57"/>
    </location>
</feature>
<dbReference type="RefSeq" id="WP_114594810.1">
    <property type="nucleotide sequence ID" value="NZ_CP031166.1"/>
</dbReference>
<dbReference type="AlphaFoldDB" id="A0A346Y6Z2"/>
<dbReference type="InterPro" id="IPR001633">
    <property type="entry name" value="EAL_dom"/>
</dbReference>
<feature type="transmembrane region" description="Helical" evidence="1">
    <location>
        <begin position="64"/>
        <end position="85"/>
    </location>
</feature>
<dbReference type="PANTHER" id="PTHR33121:SF79">
    <property type="entry name" value="CYCLIC DI-GMP PHOSPHODIESTERASE PDED-RELATED"/>
    <property type="match status" value="1"/>
</dbReference>
<evidence type="ECO:0000313" key="3">
    <source>
        <dbReference type="EMBL" id="AXV10239.1"/>
    </source>
</evidence>
<dbReference type="PANTHER" id="PTHR33121">
    <property type="entry name" value="CYCLIC DI-GMP PHOSPHODIESTERASE PDEF"/>
    <property type="match status" value="1"/>
</dbReference>
<dbReference type="InterPro" id="IPR035919">
    <property type="entry name" value="EAL_sf"/>
</dbReference>
<accession>A0A346Y6Z2</accession>
<dbReference type="OrthoDB" id="23692at2"/>
<dbReference type="CDD" id="cd01948">
    <property type="entry name" value="EAL"/>
    <property type="match status" value="1"/>
</dbReference>
<dbReference type="Proteomes" id="UP000264006">
    <property type="component" value="Plasmid pEDY32-46I"/>
</dbReference>
<name>A0A346Y6Z2_9ACTN</name>
<feature type="domain" description="EAL" evidence="2">
    <location>
        <begin position="320"/>
        <end position="570"/>
    </location>
</feature>
<protein>
    <submittedName>
        <fullName evidence="3">Diguanylate cyclase/phosphodiesterase (GGDEF &amp; EAL domains) with PAS/PAC sensor(S)</fullName>
    </submittedName>
</protein>
<dbReference type="SMART" id="SM00052">
    <property type="entry name" value="EAL"/>
    <property type="match status" value="1"/>
</dbReference>
<keyword evidence="1" id="KW-0812">Transmembrane</keyword>
<proteinExistence type="predicted"/>
<evidence type="ECO:0000313" key="4">
    <source>
        <dbReference type="Proteomes" id="UP000264006"/>
    </source>
</evidence>
<sequence>MPFLILPLTLALIGIEWLVHSPTARRWSPGAIVAALLAATAGPAGAAIAVAVPIAFARHHRPGVALPHIATSATAAMVATGILALGPNDQAVLAGVAAAAAVAILSGSVRVRGTCDAAVVLAGPFVGYVSAASIGTASGIGEVAAMAIVGAVVAAVAETERRRTANSRHPGSGLVLQTTAVRKAASTITAAATVHLGRMVEVTAILSQELVADLLSEIGTRTGPQGALHGTEETLVLLPDNGEGHLDVQRRAMKVAEALRVPFRLGDLSVALVPAVGIVFGEAEPSQMIRRSNEAAARARTTPGLMWVDRGERNGQAVDDLRLIANLTDALDRGGIDVAYQPIVERHGRTVAVEALARWEHPTRGAIPPDQFIELARRSGNILRLTRQVFDTTLSDLDRWHAQGHDIWAQVNIDASLLRDPGFFNFVAERIERAAVPPSALVLEVTEAEALALDSERVLFELRELGLRISMDDFGAGYSSLTRIRKMPIDQLKVDKAFVGDIAHDEQSRIILIATLRIAGALGIQSVCEGVETAAQADLLRDFGVHLQQGYLHGRPVPAHAITRLLTDGQTAVPAESAPTPTMVL</sequence>
<geneLocation type="plasmid" evidence="4">
    <name>pedy32-46i</name>
</geneLocation>
<keyword evidence="1" id="KW-1133">Transmembrane helix</keyword>
<keyword evidence="4" id="KW-1185">Reference proteome</keyword>
<dbReference type="InterPro" id="IPR050706">
    <property type="entry name" value="Cyclic-di-GMP_PDE-like"/>
</dbReference>
<dbReference type="Gene3D" id="3.20.20.450">
    <property type="entry name" value="EAL domain"/>
    <property type="match status" value="1"/>
</dbReference>
<dbReference type="EMBL" id="CP031166">
    <property type="protein sequence ID" value="AXV10239.1"/>
    <property type="molecule type" value="Genomic_DNA"/>
</dbReference>